<organism evidence="1 2">
    <name type="scientific">Lupinus luteus</name>
    <name type="common">European yellow lupine</name>
    <dbReference type="NCBI Taxonomy" id="3873"/>
    <lineage>
        <taxon>Eukaryota</taxon>
        <taxon>Viridiplantae</taxon>
        <taxon>Streptophyta</taxon>
        <taxon>Embryophyta</taxon>
        <taxon>Tracheophyta</taxon>
        <taxon>Spermatophyta</taxon>
        <taxon>Magnoliopsida</taxon>
        <taxon>eudicotyledons</taxon>
        <taxon>Gunneridae</taxon>
        <taxon>Pentapetalae</taxon>
        <taxon>rosids</taxon>
        <taxon>fabids</taxon>
        <taxon>Fabales</taxon>
        <taxon>Fabaceae</taxon>
        <taxon>Papilionoideae</taxon>
        <taxon>50 kb inversion clade</taxon>
        <taxon>genistoids sensu lato</taxon>
        <taxon>core genistoids</taxon>
        <taxon>Genisteae</taxon>
        <taxon>Lupinus</taxon>
    </lineage>
</organism>
<reference evidence="1 2" key="1">
    <citation type="submission" date="2024-03" db="EMBL/GenBank/DDBJ databases">
        <authorList>
            <person name="Martinez-Hernandez J."/>
        </authorList>
    </citation>
    <scope>NUCLEOTIDE SEQUENCE [LARGE SCALE GENOMIC DNA]</scope>
</reference>
<proteinExistence type="predicted"/>
<dbReference type="EMBL" id="CAXHTB010000004">
    <property type="protein sequence ID" value="CAL0305242.1"/>
    <property type="molecule type" value="Genomic_DNA"/>
</dbReference>
<dbReference type="AlphaFoldDB" id="A0AAV1W7T1"/>
<keyword evidence="2" id="KW-1185">Reference proteome</keyword>
<dbReference type="PANTHER" id="PTHR34427">
    <property type="entry name" value="DUF4283 DOMAIN PROTEIN"/>
    <property type="match status" value="1"/>
</dbReference>
<name>A0AAV1W7T1_LUPLU</name>
<evidence type="ECO:0000313" key="2">
    <source>
        <dbReference type="Proteomes" id="UP001497480"/>
    </source>
</evidence>
<protein>
    <recommendedName>
        <fullName evidence="3">DUF4283 domain-containing protein</fullName>
    </recommendedName>
</protein>
<dbReference type="PANTHER" id="PTHR34427:SF5">
    <property type="entry name" value="DUF4283 DOMAIN-CONTAINING PROTEIN"/>
    <property type="match status" value="1"/>
</dbReference>
<evidence type="ECO:0008006" key="3">
    <source>
        <dbReference type="Google" id="ProtNLM"/>
    </source>
</evidence>
<evidence type="ECO:0000313" key="1">
    <source>
        <dbReference type="EMBL" id="CAL0305242.1"/>
    </source>
</evidence>
<sequence>MKDAEQWFSDNFLEVIPWSSEVIPASRDVWIHCSGVPVHAWCSKMFELIANEVGTLVVVNEASLSKEKFETCRLRIRTSSKVHIEKVVAVLVDDLKFEVAVWEEFSGVFTPSLFLKDVEAGGHGSSEDEDEFSEFLSEWVSDSLDSVSSPKETGMDGSLEMGNESIFIGGGDSNAVCTTCIDKEREFKAGIDLGEDSDKLLMNPSVANDEGNYGGPRSLSLEHGSLVGGGTCCPAEESKGVPGVGDVSDSELGNLLPSSSVQSVIGDGSFADRGLLKKGKSGKRKSRNNLCWNGKNFVLILVTYL</sequence>
<dbReference type="Proteomes" id="UP001497480">
    <property type="component" value="Unassembled WGS sequence"/>
</dbReference>
<accession>A0AAV1W7T1</accession>
<gene>
    <name evidence="1" type="ORF">LLUT_LOCUS6302</name>
</gene>
<comment type="caution">
    <text evidence="1">The sequence shown here is derived from an EMBL/GenBank/DDBJ whole genome shotgun (WGS) entry which is preliminary data.</text>
</comment>